<evidence type="ECO:0000313" key="2">
    <source>
        <dbReference type="Proteomes" id="UP000823775"/>
    </source>
</evidence>
<reference evidence="1 2" key="1">
    <citation type="journal article" date="2021" name="BMC Genomics">
        <title>Datura genome reveals duplications of psychoactive alkaloid biosynthetic genes and high mutation rate following tissue culture.</title>
        <authorList>
            <person name="Rajewski A."/>
            <person name="Carter-House D."/>
            <person name="Stajich J."/>
            <person name="Litt A."/>
        </authorList>
    </citation>
    <scope>NUCLEOTIDE SEQUENCE [LARGE SCALE GENOMIC DNA]</scope>
    <source>
        <strain evidence="1">AR-01</strain>
    </source>
</reference>
<dbReference type="Gene3D" id="3.20.20.150">
    <property type="entry name" value="Divalent-metal-dependent TIM barrel enzymes"/>
    <property type="match status" value="1"/>
</dbReference>
<comment type="caution">
    <text evidence="1">The sequence shown here is derived from an EMBL/GenBank/DDBJ whole genome shotgun (WGS) entry which is preliminary data.</text>
</comment>
<organism evidence="1 2">
    <name type="scientific">Datura stramonium</name>
    <name type="common">Jimsonweed</name>
    <name type="synonym">Common thornapple</name>
    <dbReference type="NCBI Taxonomy" id="4076"/>
    <lineage>
        <taxon>Eukaryota</taxon>
        <taxon>Viridiplantae</taxon>
        <taxon>Streptophyta</taxon>
        <taxon>Embryophyta</taxon>
        <taxon>Tracheophyta</taxon>
        <taxon>Spermatophyta</taxon>
        <taxon>Magnoliopsida</taxon>
        <taxon>eudicotyledons</taxon>
        <taxon>Gunneridae</taxon>
        <taxon>Pentapetalae</taxon>
        <taxon>asterids</taxon>
        <taxon>lamiids</taxon>
        <taxon>Solanales</taxon>
        <taxon>Solanaceae</taxon>
        <taxon>Solanoideae</taxon>
        <taxon>Datureae</taxon>
        <taxon>Datura</taxon>
    </lineage>
</organism>
<gene>
    <name evidence="1" type="ORF">HAX54_005968</name>
</gene>
<proteinExistence type="predicted"/>
<name>A0ABS8RHR2_DATST</name>
<keyword evidence="2" id="KW-1185">Reference proteome</keyword>
<dbReference type="EMBL" id="JACEIK010000013">
    <property type="protein sequence ID" value="MCD7446361.1"/>
    <property type="molecule type" value="Genomic_DNA"/>
</dbReference>
<sequence length="143" mass="16144">MTLERGSEMRKMTPSTAEWRRSSTMTCLSFSPSTFTTCDFELSGKCLPIPLSGLVIQVIKEAKWKVTAVEFSIWSLEGEAIGKYRLKSADECTKRMDPAYRPSFTDEMLRRDSEITLKQEIAWASHLSLQACLSCAQGINPKH</sequence>
<accession>A0ABS8RHR2</accession>
<dbReference type="Proteomes" id="UP000823775">
    <property type="component" value="Unassembled WGS sequence"/>
</dbReference>
<protein>
    <submittedName>
        <fullName evidence="1">Uncharacterized protein</fullName>
    </submittedName>
</protein>
<evidence type="ECO:0000313" key="1">
    <source>
        <dbReference type="EMBL" id="MCD7446361.1"/>
    </source>
</evidence>